<dbReference type="SUPFAM" id="SSF161093">
    <property type="entry name" value="MgtE membrane domain-like"/>
    <property type="match status" value="1"/>
</dbReference>
<evidence type="ECO:0000256" key="4">
    <source>
        <dbReference type="ARBA" id="ARBA00022692"/>
    </source>
</evidence>
<dbReference type="EMBL" id="JAPWTJ010002811">
    <property type="protein sequence ID" value="KAJ8964348.1"/>
    <property type="molecule type" value="Genomic_DNA"/>
</dbReference>
<organism evidence="11 12">
    <name type="scientific">Molorchus minor</name>
    <dbReference type="NCBI Taxonomy" id="1323400"/>
    <lineage>
        <taxon>Eukaryota</taxon>
        <taxon>Metazoa</taxon>
        <taxon>Ecdysozoa</taxon>
        <taxon>Arthropoda</taxon>
        <taxon>Hexapoda</taxon>
        <taxon>Insecta</taxon>
        <taxon>Pterygota</taxon>
        <taxon>Neoptera</taxon>
        <taxon>Endopterygota</taxon>
        <taxon>Coleoptera</taxon>
        <taxon>Polyphaga</taxon>
        <taxon>Cucujiformia</taxon>
        <taxon>Chrysomeloidea</taxon>
        <taxon>Cerambycidae</taxon>
        <taxon>Lamiinae</taxon>
        <taxon>Monochamini</taxon>
        <taxon>Molorchus</taxon>
    </lineage>
</organism>
<dbReference type="InterPro" id="IPR006667">
    <property type="entry name" value="SLC41_membr_dom"/>
</dbReference>
<dbReference type="PANTHER" id="PTHR16228:SF26">
    <property type="entry name" value="SOLUTE CARRIER FAMILY 41 MEMBER 1-LIKE PROTEIN"/>
    <property type="match status" value="1"/>
</dbReference>
<dbReference type="InterPro" id="IPR036739">
    <property type="entry name" value="SLC41_membr_dom_sf"/>
</dbReference>
<evidence type="ECO:0000256" key="8">
    <source>
        <dbReference type="ARBA" id="ARBA00023136"/>
    </source>
</evidence>
<reference evidence="11" key="1">
    <citation type="journal article" date="2023" name="Insect Mol. Biol.">
        <title>Genome sequencing provides insights into the evolution of gene families encoding plant cell wall-degrading enzymes in longhorned beetles.</title>
        <authorList>
            <person name="Shin N.R."/>
            <person name="Okamura Y."/>
            <person name="Kirsch R."/>
            <person name="Pauchet Y."/>
        </authorList>
    </citation>
    <scope>NUCLEOTIDE SEQUENCE</scope>
    <source>
        <strain evidence="11">MMC_N1</strain>
    </source>
</reference>
<evidence type="ECO:0000256" key="1">
    <source>
        <dbReference type="ARBA" id="ARBA00004141"/>
    </source>
</evidence>
<dbReference type="Pfam" id="PF01769">
    <property type="entry name" value="MgtE"/>
    <property type="match status" value="1"/>
</dbReference>
<name>A0ABQ9ITE1_9CUCU</name>
<feature type="transmembrane region" description="Helical" evidence="9">
    <location>
        <begin position="155"/>
        <end position="179"/>
    </location>
</feature>
<evidence type="ECO:0000313" key="11">
    <source>
        <dbReference type="EMBL" id="KAJ8964348.1"/>
    </source>
</evidence>
<accession>A0ABQ9ITE1</accession>
<dbReference type="Proteomes" id="UP001162164">
    <property type="component" value="Unassembled WGS sequence"/>
</dbReference>
<evidence type="ECO:0000256" key="5">
    <source>
        <dbReference type="ARBA" id="ARBA00022842"/>
    </source>
</evidence>
<comment type="similarity">
    <text evidence="2">Belongs to the SLC41A transporter family.</text>
</comment>
<feature type="domain" description="SLC41A/MgtE integral membrane" evidence="10">
    <location>
        <begin position="40"/>
        <end position="172"/>
    </location>
</feature>
<keyword evidence="12" id="KW-1185">Reference proteome</keyword>
<evidence type="ECO:0000256" key="2">
    <source>
        <dbReference type="ARBA" id="ARBA00009749"/>
    </source>
</evidence>
<evidence type="ECO:0000313" key="12">
    <source>
        <dbReference type="Proteomes" id="UP001162164"/>
    </source>
</evidence>
<dbReference type="PANTHER" id="PTHR16228">
    <property type="entry name" value="DIVALENT CATION TRANSPORTER SOLUTE CARRIER FAMILY 41"/>
    <property type="match status" value="1"/>
</dbReference>
<keyword evidence="5" id="KW-0460">Magnesium</keyword>
<keyword evidence="6 9" id="KW-1133">Transmembrane helix</keyword>
<feature type="transmembrane region" description="Helical" evidence="9">
    <location>
        <begin position="77"/>
        <end position="106"/>
    </location>
</feature>
<protein>
    <recommendedName>
        <fullName evidence="10">SLC41A/MgtE integral membrane domain-containing protein</fullName>
    </recommendedName>
</protein>
<evidence type="ECO:0000259" key="10">
    <source>
        <dbReference type="Pfam" id="PF01769"/>
    </source>
</evidence>
<keyword evidence="4 9" id="KW-0812">Transmembrane</keyword>
<evidence type="ECO:0000256" key="6">
    <source>
        <dbReference type="ARBA" id="ARBA00022989"/>
    </source>
</evidence>
<keyword evidence="7" id="KW-0406">Ion transport</keyword>
<evidence type="ECO:0000256" key="9">
    <source>
        <dbReference type="SAM" id="Phobius"/>
    </source>
</evidence>
<keyword evidence="3" id="KW-0813">Transport</keyword>
<evidence type="ECO:0000256" key="7">
    <source>
        <dbReference type="ARBA" id="ARBA00023065"/>
    </source>
</evidence>
<dbReference type="InterPro" id="IPR045349">
    <property type="entry name" value="SLC41A1-3"/>
</dbReference>
<evidence type="ECO:0000256" key="3">
    <source>
        <dbReference type="ARBA" id="ARBA00022448"/>
    </source>
</evidence>
<dbReference type="Gene3D" id="1.10.357.20">
    <property type="entry name" value="SLC41 divalent cation transporters, integral membrane domain"/>
    <property type="match status" value="1"/>
</dbReference>
<gene>
    <name evidence="11" type="ORF">NQ317_006087</name>
</gene>
<comment type="subcellular location">
    <subcellularLocation>
        <location evidence="1">Membrane</location>
        <topology evidence="1">Multi-pass membrane protein</topology>
    </subcellularLocation>
</comment>
<comment type="caution">
    <text evidence="11">The sequence shown here is derived from an EMBL/GenBank/DDBJ whole genome shotgun (WGS) entry which is preliminary data.</text>
</comment>
<proteinExistence type="inferred from homology"/>
<feature type="transmembrane region" description="Helical" evidence="9">
    <location>
        <begin position="112"/>
        <end position="143"/>
    </location>
</feature>
<sequence length="235" mass="25701">MDDLMPPVSGVTTVVSAVSAQRDVYEYEVFKEVRALYVLVPALLGLKGNLDMCLASRLSTQANLGNMKDRKELLKMIIGNMLLVQVQAIIASCLVSLFAVSASAAINGNFQWIHTLLLATSSILTATLSCFILDIVLVSVILLSHKIKLNPDNLATPMAASIGDVVSLIVLSSWATLLFEYHDHHCFIPIPPHTKHGAATKLINSYEEESIGSEIRVYKSKFCEVKCLSLSIERL</sequence>
<keyword evidence="8 9" id="KW-0472">Membrane</keyword>